<dbReference type="PANTHER" id="PTHR48051">
    <property type="match status" value="1"/>
</dbReference>
<evidence type="ECO:0000313" key="5">
    <source>
        <dbReference type="EMBL" id="CAD6192147.1"/>
    </source>
</evidence>
<accession>A0A8S1H9S3</accession>
<protein>
    <recommendedName>
        <fullName evidence="4">PIF1/LRR1 pleckstrin homology domain-containing protein</fullName>
    </recommendedName>
</protein>
<dbReference type="Gene3D" id="3.80.10.10">
    <property type="entry name" value="Ribonuclease Inhibitor"/>
    <property type="match status" value="1"/>
</dbReference>
<dbReference type="EMBL" id="CAJGYM010000026">
    <property type="protein sequence ID" value="CAD6192147.1"/>
    <property type="molecule type" value="Genomic_DNA"/>
</dbReference>
<evidence type="ECO:0000256" key="1">
    <source>
        <dbReference type="ARBA" id="ARBA00022614"/>
    </source>
</evidence>
<dbReference type="OrthoDB" id="17912at2759"/>
<dbReference type="PANTHER" id="PTHR48051:SF1">
    <property type="entry name" value="RAS SUPPRESSOR PROTEIN 1"/>
    <property type="match status" value="1"/>
</dbReference>
<keyword evidence="1" id="KW-0433">Leucine-rich repeat</keyword>
<comment type="caution">
    <text evidence="5">The sequence shown here is derived from an EMBL/GenBank/DDBJ whole genome shotgun (WGS) entry which is preliminary data.</text>
</comment>
<evidence type="ECO:0000256" key="2">
    <source>
        <dbReference type="ARBA" id="ARBA00022737"/>
    </source>
</evidence>
<dbReference type="SUPFAM" id="SSF52058">
    <property type="entry name" value="L domain-like"/>
    <property type="match status" value="1"/>
</dbReference>
<feature type="domain" description="PIF1/LRR1 pleckstrin homology" evidence="4">
    <location>
        <begin position="1"/>
        <end position="110"/>
    </location>
</feature>
<dbReference type="PROSITE" id="PS51450">
    <property type="entry name" value="LRR"/>
    <property type="match status" value="1"/>
</dbReference>
<dbReference type="GO" id="GO:0005737">
    <property type="term" value="C:cytoplasm"/>
    <property type="evidence" value="ECO:0007669"/>
    <property type="project" value="TreeGrafter"/>
</dbReference>
<organism evidence="5 6">
    <name type="scientific">Caenorhabditis auriculariae</name>
    <dbReference type="NCBI Taxonomy" id="2777116"/>
    <lineage>
        <taxon>Eukaryota</taxon>
        <taxon>Metazoa</taxon>
        <taxon>Ecdysozoa</taxon>
        <taxon>Nematoda</taxon>
        <taxon>Chromadorea</taxon>
        <taxon>Rhabditida</taxon>
        <taxon>Rhabditina</taxon>
        <taxon>Rhabditomorpha</taxon>
        <taxon>Rhabditoidea</taxon>
        <taxon>Rhabditidae</taxon>
        <taxon>Peloderinae</taxon>
        <taxon>Caenorhabditis</taxon>
    </lineage>
</organism>
<dbReference type="Proteomes" id="UP000835052">
    <property type="component" value="Unassembled WGS sequence"/>
</dbReference>
<dbReference type="InterPro" id="IPR001611">
    <property type="entry name" value="Leu-rich_rpt"/>
</dbReference>
<reference evidence="5" key="1">
    <citation type="submission" date="2020-10" db="EMBL/GenBank/DDBJ databases">
        <authorList>
            <person name="Kikuchi T."/>
        </authorList>
    </citation>
    <scope>NUCLEOTIDE SEQUENCE</scope>
    <source>
        <strain evidence="5">NKZ352</strain>
    </source>
</reference>
<keyword evidence="3" id="KW-0539">Nucleus</keyword>
<dbReference type="InterPro" id="IPR032675">
    <property type="entry name" value="LRR_dom_sf"/>
</dbReference>
<proteinExistence type="predicted"/>
<dbReference type="InterPro" id="IPR050216">
    <property type="entry name" value="LRR_domain-containing"/>
</dbReference>
<evidence type="ECO:0000313" key="6">
    <source>
        <dbReference type="Proteomes" id="UP000835052"/>
    </source>
</evidence>
<keyword evidence="2" id="KW-0677">Repeat</keyword>
<dbReference type="Pfam" id="PF25344">
    <property type="entry name" value="PH_LRR1"/>
    <property type="match status" value="1"/>
</dbReference>
<sequence>MRVQCEVIVVKEGQTMRPRHVKGFVTIAKKRMKDDVYQIHVVTATDRNGTRFDIDPKNPPIIMKNFIGAKKLTINVSTKPRKTIIMMNNVVKDLPAFVTTLECIIGGETPKVGVHSAVTSTEFRAPVKNLTIDKAENLNQPLPITLEKLIFGPINLQSLDTRIFGCKNLTHLSFSGNPLGTATSINRLPLISRLKELRQFDAANCSLSEISEPILKNFFVALPSSLLKLDISQNGLKTFPEIFHLKNLAHLNVGSNQIEYISSKLSNCTAMMNLNVSNNRLKTFPHVLPKFVNLQTFSVDGNENLITQENAMRPQLVGFMQLQHHDRMSFCHAGRVETLLTCAADAIHRNPKLMAIAEDVLPRCVVAKTMSELTMCTSCFKQRFIRYVAESTVELSSLAQVVDVVNRKIVLRHDRCRSCALKNCRIREVE</sequence>
<dbReference type="AlphaFoldDB" id="A0A8S1H9S3"/>
<keyword evidence="6" id="KW-1185">Reference proteome</keyword>
<dbReference type="InterPro" id="IPR057437">
    <property type="entry name" value="PIF1/LRR1_PH"/>
</dbReference>
<name>A0A8S1H9S3_9PELO</name>
<evidence type="ECO:0000259" key="4">
    <source>
        <dbReference type="Pfam" id="PF25344"/>
    </source>
</evidence>
<evidence type="ECO:0000256" key="3">
    <source>
        <dbReference type="ARBA" id="ARBA00023242"/>
    </source>
</evidence>
<gene>
    <name evidence="5" type="ORF">CAUJ_LOCUS8066</name>
</gene>